<dbReference type="InterPro" id="IPR017900">
    <property type="entry name" value="4Fe4S_Fe_S_CS"/>
</dbReference>
<dbReference type="GO" id="GO:0051539">
    <property type="term" value="F:4 iron, 4 sulfur cluster binding"/>
    <property type="evidence" value="ECO:0007669"/>
    <property type="project" value="UniProtKB-KW"/>
</dbReference>
<gene>
    <name evidence="7" type="ORF">Dace_0037</name>
</gene>
<evidence type="ECO:0000313" key="7">
    <source>
        <dbReference type="EMBL" id="EAT14220.1"/>
    </source>
</evidence>
<reference evidence="7" key="1">
    <citation type="submission" date="2006-05" db="EMBL/GenBank/DDBJ databases">
        <title>Annotation of the draft genome assembly of Desulfuromonas acetoxidans DSM 684.</title>
        <authorList>
            <consortium name="US DOE Joint Genome Institute (JGI-ORNL)"/>
            <person name="Larimer F."/>
            <person name="Land M."/>
            <person name="Hauser L."/>
        </authorList>
    </citation>
    <scope>NUCLEOTIDE SEQUENCE [LARGE SCALE GENOMIC DNA]</scope>
    <source>
        <strain evidence="7">DSM 684</strain>
    </source>
</reference>
<organism evidence="7 8">
    <name type="scientific">Desulfuromonas acetoxidans (strain DSM 684 / 11070)</name>
    <dbReference type="NCBI Taxonomy" id="281689"/>
    <lineage>
        <taxon>Bacteria</taxon>
        <taxon>Pseudomonadati</taxon>
        <taxon>Thermodesulfobacteriota</taxon>
        <taxon>Desulfuromonadia</taxon>
        <taxon>Desulfuromonadales</taxon>
        <taxon>Desulfuromonadaceae</taxon>
        <taxon>Desulfuromonas</taxon>
    </lineage>
</organism>
<dbReference type="InterPro" id="IPR017896">
    <property type="entry name" value="4Fe4S_Fe-S-bd"/>
</dbReference>
<name>Q1JVG0_DESA6</name>
<dbReference type="Proteomes" id="UP000005695">
    <property type="component" value="Unassembled WGS sequence"/>
</dbReference>
<dbReference type="SUPFAM" id="SSF54862">
    <property type="entry name" value="4Fe-4S ferredoxins"/>
    <property type="match status" value="1"/>
</dbReference>
<reference evidence="7" key="2">
    <citation type="submission" date="2006-05" db="EMBL/GenBank/DDBJ databases">
        <title>Sequencing of the draft genome and assembly of Desulfuromonas acetoxidans DSM 684.</title>
        <authorList>
            <consortium name="US DOE Joint Genome Institute (JGI-PGF)"/>
            <person name="Copeland A."/>
            <person name="Lucas S."/>
            <person name="Lapidus A."/>
            <person name="Barry K."/>
            <person name="Detter J.C."/>
            <person name="Glavina del Rio T."/>
            <person name="Hammon N."/>
            <person name="Israni S."/>
            <person name="Dalin E."/>
            <person name="Tice H."/>
            <person name="Bruce D."/>
            <person name="Pitluck S."/>
            <person name="Richardson P."/>
        </authorList>
    </citation>
    <scope>NUCLEOTIDE SEQUENCE [LARGE SCALE GENOMIC DNA]</scope>
    <source>
        <strain evidence="7">DSM 684</strain>
    </source>
</reference>
<keyword evidence="3" id="KW-0677">Repeat</keyword>
<sequence length="165" mass="17588">MRLTKKGGGMARKNEKISSTRRQFLIRVPVLTAGLVALMKTPGRAWVPTGNYRRRIDSQMCINCQTCVDVCPTNAIVEGNDTCVVNATLCIGCQVCDAECPVEAIEEGTEIIAPTVYTDECVACGACTNECPTNAISVGEYAVITINACSGCRKCVDSCPVQTLG</sequence>
<dbReference type="EMBL" id="AAEW02000041">
    <property type="protein sequence ID" value="EAT14220.1"/>
    <property type="molecule type" value="Genomic_DNA"/>
</dbReference>
<keyword evidence="5" id="KW-0411">Iron-sulfur</keyword>
<dbReference type="Gene3D" id="3.30.70.20">
    <property type="match status" value="2"/>
</dbReference>
<feature type="domain" description="4Fe-4S ferredoxin-type" evidence="6">
    <location>
        <begin position="112"/>
        <end position="141"/>
    </location>
</feature>
<dbReference type="Pfam" id="PF00037">
    <property type="entry name" value="Fer4"/>
    <property type="match status" value="2"/>
</dbReference>
<feature type="domain" description="4Fe-4S ferredoxin-type" evidence="6">
    <location>
        <begin position="52"/>
        <end position="81"/>
    </location>
</feature>
<evidence type="ECO:0000256" key="3">
    <source>
        <dbReference type="ARBA" id="ARBA00022737"/>
    </source>
</evidence>
<evidence type="ECO:0000313" key="8">
    <source>
        <dbReference type="Proteomes" id="UP000005695"/>
    </source>
</evidence>
<dbReference type="PANTHER" id="PTHR43724:SF1">
    <property type="entry name" value="PYRUVATE SYNTHASE SUBUNIT PORD"/>
    <property type="match status" value="1"/>
</dbReference>
<dbReference type="PROSITE" id="PS51379">
    <property type="entry name" value="4FE4S_FER_2"/>
    <property type="match status" value="4"/>
</dbReference>
<protein>
    <submittedName>
        <fullName evidence="7">4Fe-4S ferredoxin, iron-sulfur binding</fullName>
    </submittedName>
</protein>
<evidence type="ECO:0000256" key="4">
    <source>
        <dbReference type="ARBA" id="ARBA00023004"/>
    </source>
</evidence>
<dbReference type="AlphaFoldDB" id="Q1JVG0"/>
<keyword evidence="2" id="KW-0479">Metal-binding</keyword>
<dbReference type="PANTHER" id="PTHR43724">
    <property type="entry name" value="PYRUVATE SYNTHASE SUBUNIT PORD"/>
    <property type="match status" value="1"/>
</dbReference>
<dbReference type="PROSITE" id="PS00198">
    <property type="entry name" value="4FE4S_FER_1"/>
    <property type="match status" value="2"/>
</dbReference>
<proteinExistence type="predicted"/>
<comment type="caution">
    <text evidence="7">The sequence shown here is derived from an EMBL/GenBank/DDBJ whole genome shotgun (WGS) entry which is preliminary data.</text>
</comment>
<keyword evidence="1" id="KW-0004">4Fe-4S</keyword>
<keyword evidence="8" id="KW-1185">Reference proteome</keyword>
<keyword evidence="4" id="KW-0408">Iron</keyword>
<feature type="domain" description="4Fe-4S ferredoxin-type" evidence="6">
    <location>
        <begin position="142"/>
        <end position="165"/>
    </location>
</feature>
<dbReference type="GO" id="GO:0046872">
    <property type="term" value="F:metal ion binding"/>
    <property type="evidence" value="ECO:0007669"/>
    <property type="project" value="UniProtKB-KW"/>
</dbReference>
<evidence type="ECO:0000259" key="6">
    <source>
        <dbReference type="PROSITE" id="PS51379"/>
    </source>
</evidence>
<accession>Q1JVG0</accession>
<evidence type="ECO:0000256" key="5">
    <source>
        <dbReference type="ARBA" id="ARBA00023014"/>
    </source>
</evidence>
<evidence type="ECO:0000256" key="2">
    <source>
        <dbReference type="ARBA" id="ARBA00022723"/>
    </source>
</evidence>
<evidence type="ECO:0000256" key="1">
    <source>
        <dbReference type="ARBA" id="ARBA00022485"/>
    </source>
</evidence>
<feature type="domain" description="4Fe-4S ferredoxin-type" evidence="6">
    <location>
        <begin position="84"/>
        <end position="110"/>
    </location>
</feature>
<dbReference type="Pfam" id="PF12800">
    <property type="entry name" value="Fer4_4"/>
    <property type="match status" value="1"/>
</dbReference>